<feature type="compositionally biased region" description="Polar residues" evidence="1">
    <location>
        <begin position="92"/>
        <end position="110"/>
    </location>
</feature>
<dbReference type="InterPro" id="IPR007374">
    <property type="entry name" value="ASCH_domain"/>
</dbReference>
<dbReference type="EMBL" id="RZUH01000019">
    <property type="protein sequence ID" value="KAA8825209.1"/>
    <property type="molecule type" value="Genomic_DNA"/>
</dbReference>
<feature type="compositionally biased region" description="Polar residues" evidence="1">
    <location>
        <begin position="10"/>
        <end position="19"/>
    </location>
</feature>
<feature type="region of interest" description="Disordered" evidence="1">
    <location>
        <begin position="90"/>
        <end position="118"/>
    </location>
</feature>
<proteinExistence type="predicted"/>
<name>A0A5M9ZFX0_9BIFI</name>
<dbReference type="Pfam" id="PF04266">
    <property type="entry name" value="ASCH"/>
    <property type="match status" value="1"/>
</dbReference>
<evidence type="ECO:0000256" key="1">
    <source>
        <dbReference type="SAM" id="MobiDB-lite"/>
    </source>
</evidence>
<gene>
    <name evidence="3" type="ORF">EMO91_12695</name>
</gene>
<dbReference type="PANTHER" id="PTHR39203">
    <property type="entry name" value="CYTOPLASMIC PROTEIN-RELATED"/>
    <property type="match status" value="1"/>
</dbReference>
<protein>
    <submittedName>
        <fullName evidence="3">ASCH domain-containing protein</fullName>
    </submittedName>
</protein>
<reference evidence="3 4" key="1">
    <citation type="journal article" date="2019" name="Syst. Appl. Microbiol.">
        <title>Characterization of Bifidobacterium species in feaces of the Egyptian fruit bat: Description of B. vespertilionis sp. nov. and B. rousetti sp. nov.</title>
        <authorList>
            <person name="Modesto M."/>
            <person name="Satti M."/>
            <person name="Watanabe K."/>
            <person name="Puglisi E."/>
            <person name="Morelli L."/>
            <person name="Huang C.-H."/>
            <person name="Liou J.-S."/>
            <person name="Miyashita M."/>
            <person name="Tamura T."/>
            <person name="Saito S."/>
            <person name="Mori K."/>
            <person name="Huang L."/>
            <person name="Sciavilla P."/>
            <person name="Sandri C."/>
            <person name="Spiezio C."/>
            <person name="Vitali F."/>
            <person name="Cavalieri D."/>
            <person name="Perpetuini G."/>
            <person name="Tofalo R."/>
            <person name="Bonetti A."/>
            <person name="Arita M."/>
            <person name="Mattarelli P."/>
        </authorList>
    </citation>
    <scope>NUCLEOTIDE SEQUENCE [LARGE SCALE GENOMIC DNA]</scope>
    <source>
        <strain evidence="3 4">RST17</strain>
    </source>
</reference>
<sequence>MSPPSLAQLEAQSPQSSDASIIDPPPVDAANLLSFRTVCTRLDDTVAYIQSEKDLEWTVSTRPYRHPAYIQSGNRCRDGYYGLVSNDERTISDGQTRDQPNAAASNSQSTHEPRELAEPGEFASLPKAEFMMPGPDRNRLVGLILDGTKTATAALLLDYTECGDPLPKVGDQSVLVDSDDRGVALLVTTAVDMVRLGDVTDQQAIDEGEGDVTVAEWRRTHESFWNSPDYRAEFADPDFPLDDDTLVVLEHFAIAERL</sequence>
<dbReference type="InterPro" id="IPR015947">
    <property type="entry name" value="PUA-like_sf"/>
</dbReference>
<dbReference type="Gene3D" id="3.10.400.10">
    <property type="entry name" value="Sulfate adenylyltransferase"/>
    <property type="match status" value="1"/>
</dbReference>
<evidence type="ECO:0000313" key="3">
    <source>
        <dbReference type="EMBL" id="KAA8825209.1"/>
    </source>
</evidence>
<feature type="region of interest" description="Disordered" evidence="1">
    <location>
        <begin position="1"/>
        <end position="24"/>
    </location>
</feature>
<feature type="domain" description="ASCH" evidence="2">
    <location>
        <begin position="130"/>
        <end position="256"/>
    </location>
</feature>
<dbReference type="InterPro" id="IPR009326">
    <property type="entry name" value="DUF984"/>
</dbReference>
<organism evidence="3 4">
    <name type="scientific">Bifidobacterium myosotis</name>
    <dbReference type="NCBI Taxonomy" id="1630166"/>
    <lineage>
        <taxon>Bacteria</taxon>
        <taxon>Bacillati</taxon>
        <taxon>Actinomycetota</taxon>
        <taxon>Actinomycetes</taxon>
        <taxon>Bifidobacteriales</taxon>
        <taxon>Bifidobacteriaceae</taxon>
        <taxon>Bifidobacterium</taxon>
    </lineage>
</organism>
<accession>A0A5M9ZFX0</accession>
<dbReference type="AlphaFoldDB" id="A0A5M9ZFX0"/>
<dbReference type="SUPFAM" id="SSF88697">
    <property type="entry name" value="PUA domain-like"/>
    <property type="match status" value="1"/>
</dbReference>
<comment type="caution">
    <text evidence="3">The sequence shown here is derived from an EMBL/GenBank/DDBJ whole genome shotgun (WGS) entry which is preliminary data.</text>
</comment>
<evidence type="ECO:0000313" key="4">
    <source>
        <dbReference type="Proteomes" id="UP000410049"/>
    </source>
</evidence>
<dbReference type="SMART" id="SM01022">
    <property type="entry name" value="ASCH"/>
    <property type="match status" value="1"/>
</dbReference>
<evidence type="ECO:0000259" key="2">
    <source>
        <dbReference type="SMART" id="SM01022"/>
    </source>
</evidence>
<dbReference type="Proteomes" id="UP000410049">
    <property type="component" value="Unassembled WGS sequence"/>
</dbReference>
<dbReference type="PANTHER" id="PTHR39203:SF1">
    <property type="entry name" value="CYTOPLASMIC PROTEIN"/>
    <property type="match status" value="1"/>
</dbReference>